<dbReference type="AlphaFoldDB" id="A0A5E4QHX0"/>
<name>A0A5E4QHX0_9NEOP</name>
<evidence type="ECO:0000313" key="2">
    <source>
        <dbReference type="EMBL" id="VVC97725.1"/>
    </source>
</evidence>
<dbReference type="EMBL" id="FZQP02003300">
    <property type="protein sequence ID" value="VVC97725.1"/>
    <property type="molecule type" value="Genomic_DNA"/>
</dbReference>
<accession>A0A5E4QHX0</accession>
<dbReference type="PANTHER" id="PTHR21398:SF4">
    <property type="entry name" value="AGAP002980-PA"/>
    <property type="match status" value="1"/>
</dbReference>
<feature type="chain" id="PRO_5022859815" evidence="1">
    <location>
        <begin position="19"/>
        <end position="166"/>
    </location>
</feature>
<evidence type="ECO:0000313" key="3">
    <source>
        <dbReference type="Proteomes" id="UP000324832"/>
    </source>
</evidence>
<evidence type="ECO:0000256" key="1">
    <source>
        <dbReference type="SAM" id="SignalP"/>
    </source>
</evidence>
<reference evidence="2 3" key="1">
    <citation type="submission" date="2017-07" db="EMBL/GenBank/DDBJ databases">
        <authorList>
            <person name="Talla V."/>
            <person name="Backstrom N."/>
        </authorList>
    </citation>
    <scope>NUCLEOTIDE SEQUENCE [LARGE SCALE GENOMIC DNA]</scope>
</reference>
<organism evidence="2 3">
    <name type="scientific">Leptidea sinapis</name>
    <dbReference type="NCBI Taxonomy" id="189913"/>
    <lineage>
        <taxon>Eukaryota</taxon>
        <taxon>Metazoa</taxon>
        <taxon>Ecdysozoa</taxon>
        <taxon>Arthropoda</taxon>
        <taxon>Hexapoda</taxon>
        <taxon>Insecta</taxon>
        <taxon>Pterygota</taxon>
        <taxon>Neoptera</taxon>
        <taxon>Endopterygota</taxon>
        <taxon>Lepidoptera</taxon>
        <taxon>Glossata</taxon>
        <taxon>Ditrysia</taxon>
        <taxon>Papilionoidea</taxon>
        <taxon>Pieridae</taxon>
        <taxon>Dismorphiinae</taxon>
        <taxon>Leptidea</taxon>
    </lineage>
</organism>
<gene>
    <name evidence="2" type="ORF">LSINAPIS_LOCUS8946</name>
</gene>
<sequence>MHHKLLYLTISTLALVSSSHFEALDRGRRQLLFTNITVMQVNAGVGTPSTAKNINVNWLFQANFALPWNRTQIPIDILNANSGYIGEARKKRNLDMEGYENDAKLYHFYKYVENFLNGPENDVVEDNVEEAKPYVEACNNGRKHRDCSAMYNCSISLIDMFTKIQD</sequence>
<protein>
    <submittedName>
        <fullName evidence="2">Uncharacterized protein</fullName>
    </submittedName>
</protein>
<feature type="signal peptide" evidence="1">
    <location>
        <begin position="1"/>
        <end position="18"/>
    </location>
</feature>
<dbReference type="Proteomes" id="UP000324832">
    <property type="component" value="Unassembled WGS sequence"/>
</dbReference>
<proteinExistence type="predicted"/>
<keyword evidence="3" id="KW-1185">Reference proteome</keyword>
<keyword evidence="1" id="KW-0732">Signal</keyword>
<dbReference type="PANTHER" id="PTHR21398">
    <property type="entry name" value="AGAP007094-PA"/>
    <property type="match status" value="1"/>
</dbReference>